<sequence>MSSILVTGATGFIGSHFLQGNNDVKRILVRKENTSLVGVEQYILDDVINFNDPKIFDGCDTVVYLAGIAHDELRNVDDARINEVNNISVINFAKLASENGINRFIYLSSTIVYGLASSSFVNEETKLLPNDSSALAKAQCEKALTTISDNTQMNVVILRSPLVYGMNVKGNLRTLIDLVSRLRFSPFGSVNNKRHFISVDNLVNVINRVVEPCENNISGVYLVSDAHPLSTKELVDKLFLPKKVYHTPIPLALFKLLCINKEKLYKQLFSDYIIDTNKYNKIFGNDNDHD</sequence>
<dbReference type="Gene3D" id="3.40.50.720">
    <property type="entry name" value="NAD(P)-binding Rossmann-like Domain"/>
    <property type="match status" value="1"/>
</dbReference>
<dbReference type="AlphaFoldDB" id="A0A1G8EXE1"/>
<dbReference type="PANTHER" id="PTHR43245:SF58">
    <property type="entry name" value="BLL5923 PROTEIN"/>
    <property type="match status" value="1"/>
</dbReference>
<dbReference type="OrthoDB" id="9801056at2"/>
<dbReference type="STRING" id="861298.SAMN04488136_12730"/>
<proteinExistence type="predicted"/>
<organism evidence="2 3">
    <name type="scientific">Vibrio xiamenensis</name>
    <dbReference type="NCBI Taxonomy" id="861298"/>
    <lineage>
        <taxon>Bacteria</taxon>
        <taxon>Pseudomonadati</taxon>
        <taxon>Pseudomonadota</taxon>
        <taxon>Gammaproteobacteria</taxon>
        <taxon>Vibrionales</taxon>
        <taxon>Vibrionaceae</taxon>
        <taxon>Vibrio</taxon>
    </lineage>
</organism>
<gene>
    <name evidence="2" type="ORF">SAMN04488136_12730</name>
</gene>
<dbReference type="EMBL" id="FNDD01000027">
    <property type="protein sequence ID" value="SDH74573.1"/>
    <property type="molecule type" value="Genomic_DNA"/>
</dbReference>
<name>A0A1G8EXE1_9VIBR</name>
<protein>
    <submittedName>
        <fullName evidence="2">NAD dependent epimerase/dehydratase family protein</fullName>
    </submittedName>
</protein>
<evidence type="ECO:0000313" key="2">
    <source>
        <dbReference type="EMBL" id="SDH74573.1"/>
    </source>
</evidence>
<accession>A0A1G8EXE1</accession>
<evidence type="ECO:0000313" key="3">
    <source>
        <dbReference type="Proteomes" id="UP000198854"/>
    </source>
</evidence>
<dbReference type="SUPFAM" id="SSF51735">
    <property type="entry name" value="NAD(P)-binding Rossmann-fold domains"/>
    <property type="match status" value="1"/>
</dbReference>
<keyword evidence="3" id="KW-1185">Reference proteome</keyword>
<dbReference type="InterPro" id="IPR036291">
    <property type="entry name" value="NAD(P)-bd_dom_sf"/>
</dbReference>
<feature type="domain" description="NAD-dependent epimerase/dehydratase" evidence="1">
    <location>
        <begin position="4"/>
        <end position="216"/>
    </location>
</feature>
<dbReference type="Pfam" id="PF01370">
    <property type="entry name" value="Epimerase"/>
    <property type="match status" value="1"/>
</dbReference>
<dbReference type="InterPro" id="IPR050177">
    <property type="entry name" value="Lipid_A_modif_metabolic_enz"/>
</dbReference>
<dbReference type="Proteomes" id="UP000198854">
    <property type="component" value="Unassembled WGS sequence"/>
</dbReference>
<dbReference type="RefSeq" id="WP_093277594.1">
    <property type="nucleotide sequence ID" value="NZ_FNDD01000027.1"/>
</dbReference>
<evidence type="ECO:0000259" key="1">
    <source>
        <dbReference type="Pfam" id="PF01370"/>
    </source>
</evidence>
<dbReference type="PANTHER" id="PTHR43245">
    <property type="entry name" value="BIFUNCTIONAL POLYMYXIN RESISTANCE PROTEIN ARNA"/>
    <property type="match status" value="1"/>
</dbReference>
<dbReference type="InterPro" id="IPR001509">
    <property type="entry name" value="Epimerase_deHydtase"/>
</dbReference>
<reference evidence="2 3" key="1">
    <citation type="submission" date="2016-10" db="EMBL/GenBank/DDBJ databases">
        <authorList>
            <person name="de Groot N.N."/>
        </authorList>
    </citation>
    <scope>NUCLEOTIDE SEQUENCE [LARGE SCALE GENOMIC DNA]</scope>
    <source>
        <strain evidence="2 3">CGMCC 1.10228</strain>
    </source>
</reference>